<protein>
    <submittedName>
        <fullName evidence="1">Uncharacterized protein</fullName>
    </submittedName>
</protein>
<comment type="caution">
    <text evidence="1">The sequence shown here is derived from an EMBL/GenBank/DDBJ whole genome shotgun (WGS) entry which is preliminary data.</text>
</comment>
<evidence type="ECO:0000313" key="1">
    <source>
        <dbReference type="EMBL" id="MBB4082808.1"/>
    </source>
</evidence>
<dbReference type="EMBL" id="JACIDM010000002">
    <property type="protein sequence ID" value="MBB4082808.1"/>
    <property type="molecule type" value="Genomic_DNA"/>
</dbReference>
<name>A0A7W6JCW6_9CAUL</name>
<dbReference type="AlphaFoldDB" id="A0A7W6JCW6"/>
<dbReference type="Proteomes" id="UP000529946">
    <property type="component" value="Unassembled WGS sequence"/>
</dbReference>
<accession>A0A7W6JCW6</accession>
<sequence length="417" mass="45900">MLQTVTVQASNPKEHGQLAEALVYFPKTRFVASTAELLLLCVRWGGFDTLHRILDTGDVEIVLDGEPLNAMPLEANYEGTGGTCLLISKPTFPAKEEFVQGWMQNFGITRANRLAATRLMDRVAEVGVSAAVFAGDRDDVLNEDLVTKVARRQIAAVTGVEPQGRLRFEPHPEREQIYVPHTDLEFPDGHAGTMFAKLGPESVIAALAEARREIIRSADGYTDMWLMRHAMDALEAKLECLAVRSSEGMDQVRIFETVTFEKRSIAQAVSSGARSPVELAEFLEHADTRKWKSWLASQKPEARLLEAYQKEVFSRFERFASLRGRVATFAVMQGVGLVIGAATGGMALIPQTMVQIGAAVAGEVGQHLAKTAAAPWKPTQWAHGRAREFLSVEIGALPDTPWNRTYDQTVVGAWPRS</sequence>
<evidence type="ECO:0000313" key="2">
    <source>
        <dbReference type="Proteomes" id="UP000529946"/>
    </source>
</evidence>
<organism evidence="1 2">
    <name type="scientific">Brevundimonas lenta</name>
    <dbReference type="NCBI Taxonomy" id="424796"/>
    <lineage>
        <taxon>Bacteria</taxon>
        <taxon>Pseudomonadati</taxon>
        <taxon>Pseudomonadota</taxon>
        <taxon>Alphaproteobacteria</taxon>
        <taxon>Caulobacterales</taxon>
        <taxon>Caulobacteraceae</taxon>
        <taxon>Brevundimonas</taxon>
    </lineage>
</organism>
<proteinExistence type="predicted"/>
<dbReference type="RefSeq" id="WP_183203967.1">
    <property type="nucleotide sequence ID" value="NZ_BAAAER010000001.1"/>
</dbReference>
<gene>
    <name evidence="1" type="ORF">GGR12_001674</name>
</gene>
<keyword evidence="2" id="KW-1185">Reference proteome</keyword>
<reference evidence="1 2" key="1">
    <citation type="submission" date="2020-08" db="EMBL/GenBank/DDBJ databases">
        <title>Genomic Encyclopedia of Type Strains, Phase IV (KMG-IV): sequencing the most valuable type-strain genomes for metagenomic binning, comparative biology and taxonomic classification.</title>
        <authorList>
            <person name="Goeker M."/>
        </authorList>
    </citation>
    <scope>NUCLEOTIDE SEQUENCE [LARGE SCALE GENOMIC DNA]</scope>
    <source>
        <strain evidence="1 2">DSM 23960</strain>
    </source>
</reference>